<dbReference type="AlphaFoldDB" id="A0A0C9X1D8"/>
<reference evidence="2 3" key="1">
    <citation type="submission" date="2014-04" db="EMBL/GenBank/DDBJ databases">
        <authorList>
            <consortium name="DOE Joint Genome Institute"/>
            <person name="Kuo A."/>
            <person name="Kohler A."/>
            <person name="Nagy L.G."/>
            <person name="Floudas D."/>
            <person name="Copeland A."/>
            <person name="Barry K.W."/>
            <person name="Cichocki N."/>
            <person name="Veneault-Fourrey C."/>
            <person name="LaButti K."/>
            <person name="Lindquist E.A."/>
            <person name="Lipzen A."/>
            <person name="Lundell T."/>
            <person name="Morin E."/>
            <person name="Murat C."/>
            <person name="Sun H."/>
            <person name="Tunlid A."/>
            <person name="Henrissat B."/>
            <person name="Grigoriev I.V."/>
            <person name="Hibbett D.S."/>
            <person name="Martin F."/>
            <person name="Nordberg H.P."/>
            <person name="Cantor M.N."/>
            <person name="Hua S.X."/>
        </authorList>
    </citation>
    <scope>NUCLEOTIDE SEQUENCE [LARGE SCALE GENOMIC DNA]</scope>
    <source>
        <strain evidence="2 3">LaAM-08-1</strain>
    </source>
</reference>
<keyword evidence="3" id="KW-1185">Reference proteome</keyword>
<name>A0A0C9X1D8_9AGAR</name>
<dbReference type="CDD" id="cd20071">
    <property type="entry name" value="SET_SMYD"/>
    <property type="match status" value="1"/>
</dbReference>
<dbReference type="EMBL" id="KN838658">
    <property type="protein sequence ID" value="KIJ98920.1"/>
    <property type="molecule type" value="Genomic_DNA"/>
</dbReference>
<protein>
    <recommendedName>
        <fullName evidence="1">SET domain-containing protein</fullName>
    </recommendedName>
</protein>
<dbReference type="PANTHER" id="PTHR47332:SF4">
    <property type="entry name" value="SET DOMAIN-CONTAINING PROTEIN 5"/>
    <property type="match status" value="1"/>
</dbReference>
<dbReference type="InterPro" id="IPR011990">
    <property type="entry name" value="TPR-like_helical_dom_sf"/>
</dbReference>
<dbReference type="SMART" id="SM00317">
    <property type="entry name" value="SET"/>
    <property type="match status" value="1"/>
</dbReference>
<evidence type="ECO:0000313" key="2">
    <source>
        <dbReference type="EMBL" id="KIJ98920.1"/>
    </source>
</evidence>
<reference evidence="3" key="2">
    <citation type="submission" date="2015-01" db="EMBL/GenBank/DDBJ databases">
        <title>Evolutionary Origins and Diversification of the Mycorrhizal Mutualists.</title>
        <authorList>
            <consortium name="DOE Joint Genome Institute"/>
            <consortium name="Mycorrhizal Genomics Consortium"/>
            <person name="Kohler A."/>
            <person name="Kuo A."/>
            <person name="Nagy L.G."/>
            <person name="Floudas D."/>
            <person name="Copeland A."/>
            <person name="Barry K.W."/>
            <person name="Cichocki N."/>
            <person name="Veneault-Fourrey C."/>
            <person name="LaButti K."/>
            <person name="Lindquist E.A."/>
            <person name="Lipzen A."/>
            <person name="Lundell T."/>
            <person name="Morin E."/>
            <person name="Murat C."/>
            <person name="Riley R."/>
            <person name="Ohm R."/>
            <person name="Sun H."/>
            <person name="Tunlid A."/>
            <person name="Henrissat B."/>
            <person name="Grigoriev I.V."/>
            <person name="Hibbett D.S."/>
            <person name="Martin F."/>
        </authorList>
    </citation>
    <scope>NUCLEOTIDE SEQUENCE [LARGE SCALE GENOMIC DNA]</scope>
    <source>
        <strain evidence="3">LaAM-08-1</strain>
    </source>
</reference>
<dbReference type="Gene3D" id="2.170.270.10">
    <property type="entry name" value="SET domain"/>
    <property type="match status" value="1"/>
</dbReference>
<dbReference type="OrthoDB" id="265717at2759"/>
<dbReference type="PROSITE" id="PS50280">
    <property type="entry name" value="SET"/>
    <property type="match status" value="1"/>
</dbReference>
<dbReference type="PANTHER" id="PTHR47332">
    <property type="entry name" value="SET DOMAIN-CONTAINING PROTEIN 5"/>
    <property type="match status" value="1"/>
</dbReference>
<gene>
    <name evidence="2" type="ORF">K443DRAFT_680365</name>
</gene>
<sequence length="379" mass="42803">MMETPYTLHKFCLRSPTSSLPPTIISALFHPSMIPLLPTPLPLATPVIANPSFEIKHTPHKAFAMYATRDIPEGGLIHIEHPVFIVPNKPLPRDHAGYDQVGSQLPKHAFEEMMTMANCRSKQDCPSPVEGIARTNALMIELNFPPEMDASAKNYGAAFLILNRANHSCGPNAAIKWNLPTLTASMYALRPILAGEEITKTYIDPSLPRSERIAHLQENYGFTCDCQWCNLPTSSSLDSDATRAALRIRLLTHPSYPKWSTDLARADDVVLNSHFDALQLIEQEGMHGLQGIYLEEIALCYAILGDEDRFRMWAERLVRRCKVEDSKLANVFESYLGDVRRFKRWAWRRVQRKQMQGKKARALPPPEDLFSPFLLEAQA</sequence>
<dbReference type="SUPFAM" id="SSF82199">
    <property type="entry name" value="SET domain"/>
    <property type="match status" value="1"/>
</dbReference>
<dbReference type="Proteomes" id="UP000054477">
    <property type="component" value="Unassembled WGS sequence"/>
</dbReference>
<dbReference type="Gene3D" id="1.25.40.10">
    <property type="entry name" value="Tetratricopeptide repeat domain"/>
    <property type="match status" value="1"/>
</dbReference>
<dbReference type="Pfam" id="PF00856">
    <property type="entry name" value="SET"/>
    <property type="match status" value="1"/>
</dbReference>
<dbReference type="HOGENOM" id="CLU_028281_4_0_1"/>
<accession>A0A0C9X1D8</accession>
<dbReference type="InterPro" id="IPR001214">
    <property type="entry name" value="SET_dom"/>
</dbReference>
<dbReference type="STRING" id="1095629.A0A0C9X1D8"/>
<organism evidence="2 3">
    <name type="scientific">Laccaria amethystina LaAM-08-1</name>
    <dbReference type="NCBI Taxonomy" id="1095629"/>
    <lineage>
        <taxon>Eukaryota</taxon>
        <taxon>Fungi</taxon>
        <taxon>Dikarya</taxon>
        <taxon>Basidiomycota</taxon>
        <taxon>Agaricomycotina</taxon>
        <taxon>Agaricomycetes</taxon>
        <taxon>Agaricomycetidae</taxon>
        <taxon>Agaricales</taxon>
        <taxon>Agaricineae</taxon>
        <taxon>Hydnangiaceae</taxon>
        <taxon>Laccaria</taxon>
    </lineage>
</organism>
<feature type="domain" description="SET" evidence="1">
    <location>
        <begin position="51"/>
        <end position="203"/>
    </location>
</feature>
<evidence type="ECO:0000313" key="3">
    <source>
        <dbReference type="Proteomes" id="UP000054477"/>
    </source>
</evidence>
<dbReference type="InterPro" id="IPR053185">
    <property type="entry name" value="SET_domain_protein"/>
</dbReference>
<proteinExistence type="predicted"/>
<dbReference type="InterPro" id="IPR046341">
    <property type="entry name" value="SET_dom_sf"/>
</dbReference>
<evidence type="ECO:0000259" key="1">
    <source>
        <dbReference type="PROSITE" id="PS50280"/>
    </source>
</evidence>